<name>A0AAV5IQC7_9ROSI</name>
<gene>
    <name evidence="1" type="ORF">SLEP1_g14568</name>
</gene>
<protein>
    <submittedName>
        <fullName evidence="1">Uncharacterized protein</fullName>
    </submittedName>
</protein>
<comment type="caution">
    <text evidence="1">The sequence shown here is derived from an EMBL/GenBank/DDBJ whole genome shotgun (WGS) entry which is preliminary data.</text>
</comment>
<dbReference type="Proteomes" id="UP001054252">
    <property type="component" value="Unassembled WGS sequence"/>
</dbReference>
<evidence type="ECO:0000313" key="2">
    <source>
        <dbReference type="Proteomes" id="UP001054252"/>
    </source>
</evidence>
<accession>A0AAV5IQC7</accession>
<organism evidence="1 2">
    <name type="scientific">Rubroshorea leprosula</name>
    <dbReference type="NCBI Taxonomy" id="152421"/>
    <lineage>
        <taxon>Eukaryota</taxon>
        <taxon>Viridiplantae</taxon>
        <taxon>Streptophyta</taxon>
        <taxon>Embryophyta</taxon>
        <taxon>Tracheophyta</taxon>
        <taxon>Spermatophyta</taxon>
        <taxon>Magnoliopsida</taxon>
        <taxon>eudicotyledons</taxon>
        <taxon>Gunneridae</taxon>
        <taxon>Pentapetalae</taxon>
        <taxon>rosids</taxon>
        <taxon>malvids</taxon>
        <taxon>Malvales</taxon>
        <taxon>Dipterocarpaceae</taxon>
        <taxon>Rubroshorea</taxon>
    </lineage>
</organism>
<keyword evidence="2" id="KW-1185">Reference proteome</keyword>
<dbReference type="AlphaFoldDB" id="A0AAV5IQC7"/>
<reference evidence="1 2" key="1">
    <citation type="journal article" date="2021" name="Commun. Biol.">
        <title>The genome of Shorea leprosula (Dipterocarpaceae) highlights the ecological relevance of drought in aseasonal tropical rainforests.</title>
        <authorList>
            <person name="Ng K.K.S."/>
            <person name="Kobayashi M.J."/>
            <person name="Fawcett J.A."/>
            <person name="Hatakeyama M."/>
            <person name="Paape T."/>
            <person name="Ng C.H."/>
            <person name="Ang C.C."/>
            <person name="Tnah L.H."/>
            <person name="Lee C.T."/>
            <person name="Nishiyama T."/>
            <person name="Sese J."/>
            <person name="O'Brien M.J."/>
            <person name="Copetti D."/>
            <person name="Mohd Noor M.I."/>
            <person name="Ong R.C."/>
            <person name="Putra M."/>
            <person name="Sireger I.Z."/>
            <person name="Indrioko S."/>
            <person name="Kosugi Y."/>
            <person name="Izuno A."/>
            <person name="Isagi Y."/>
            <person name="Lee S.L."/>
            <person name="Shimizu K.K."/>
        </authorList>
    </citation>
    <scope>NUCLEOTIDE SEQUENCE [LARGE SCALE GENOMIC DNA]</scope>
    <source>
        <strain evidence="1">214</strain>
    </source>
</reference>
<dbReference type="EMBL" id="BPVZ01000018">
    <property type="protein sequence ID" value="GKV02089.1"/>
    <property type="molecule type" value="Genomic_DNA"/>
</dbReference>
<proteinExistence type="predicted"/>
<evidence type="ECO:0000313" key="1">
    <source>
        <dbReference type="EMBL" id="GKV02089.1"/>
    </source>
</evidence>
<sequence length="49" mass="5444">MKNLQFLVGSLLSLPEGIGNICPGLEKRVEKCREPAWPELPAVSWLIPL</sequence>